<dbReference type="KEGG" id="fcs:TRV642_2027"/>
<evidence type="ECO:0000313" key="3">
    <source>
        <dbReference type="Proteomes" id="UP001152749"/>
    </source>
</evidence>
<protein>
    <submittedName>
        <fullName evidence="2">Uncharacterized protein</fullName>
    </submittedName>
</protein>
<dbReference type="EMBL" id="OX336425">
    <property type="protein sequence ID" value="CAI2766947.1"/>
    <property type="molecule type" value="Genomic_DNA"/>
</dbReference>
<accession>A0A9W4THP2</accession>
<gene>
    <name evidence="2" type="ORF">TRV642_2027</name>
</gene>
<sequence length="109" mass="13377">MKLKKRSFFILAIPFIILCIFSFIGNRERQRFYNSKIESKIIDSNNWQKRTCEYFLVNDLEIHVTVLDTFKLYVGDSISKKQKSWEYRVFRKRKKNKQFEFINNYKMAN</sequence>
<dbReference type="AlphaFoldDB" id="A0A9W4THP2"/>
<keyword evidence="1" id="KW-0812">Transmembrane</keyword>
<reference evidence="2" key="1">
    <citation type="submission" date="2022-09" db="EMBL/GenBank/DDBJ databases">
        <authorList>
            <person name="Duchaud E."/>
        </authorList>
    </citation>
    <scope>NUCLEOTIDE SEQUENCE</scope>
    <source>
        <strain evidence="2">TRV642</strain>
    </source>
</reference>
<organism evidence="2 3">
    <name type="scientific">Flavobacterium collinsii</name>
    <dbReference type="NCBI Taxonomy" id="1114861"/>
    <lineage>
        <taxon>Bacteria</taxon>
        <taxon>Pseudomonadati</taxon>
        <taxon>Bacteroidota</taxon>
        <taxon>Flavobacteriia</taxon>
        <taxon>Flavobacteriales</taxon>
        <taxon>Flavobacteriaceae</taxon>
        <taxon>Flavobacterium</taxon>
    </lineage>
</organism>
<dbReference type="Proteomes" id="UP001152749">
    <property type="component" value="Chromosome"/>
</dbReference>
<keyword evidence="1" id="KW-0472">Membrane</keyword>
<name>A0A9W4THP2_9FLAO</name>
<evidence type="ECO:0000256" key="1">
    <source>
        <dbReference type="SAM" id="Phobius"/>
    </source>
</evidence>
<evidence type="ECO:0000313" key="2">
    <source>
        <dbReference type="EMBL" id="CAI2766947.1"/>
    </source>
</evidence>
<feature type="transmembrane region" description="Helical" evidence="1">
    <location>
        <begin position="7"/>
        <end position="25"/>
    </location>
</feature>
<keyword evidence="1" id="KW-1133">Transmembrane helix</keyword>
<proteinExistence type="predicted"/>